<dbReference type="EMBL" id="PGCI01000010">
    <property type="protein sequence ID" value="PLW50560.1"/>
    <property type="molecule type" value="Genomic_DNA"/>
</dbReference>
<gene>
    <name evidence="1" type="ORF">PCASD_01494</name>
</gene>
<organism evidence="1 2">
    <name type="scientific">Puccinia coronata f. sp. avenae</name>
    <dbReference type="NCBI Taxonomy" id="200324"/>
    <lineage>
        <taxon>Eukaryota</taxon>
        <taxon>Fungi</taxon>
        <taxon>Dikarya</taxon>
        <taxon>Basidiomycota</taxon>
        <taxon>Pucciniomycotina</taxon>
        <taxon>Pucciniomycetes</taxon>
        <taxon>Pucciniales</taxon>
        <taxon>Pucciniaceae</taxon>
        <taxon>Puccinia</taxon>
    </lineage>
</organism>
<evidence type="ECO:0000313" key="2">
    <source>
        <dbReference type="Proteomes" id="UP000235392"/>
    </source>
</evidence>
<comment type="caution">
    <text evidence="1">The sequence shown here is derived from an EMBL/GenBank/DDBJ whole genome shotgun (WGS) entry which is preliminary data.</text>
</comment>
<evidence type="ECO:0000313" key="1">
    <source>
        <dbReference type="EMBL" id="PLW50560.1"/>
    </source>
</evidence>
<dbReference type="AlphaFoldDB" id="A0A2N5VKR8"/>
<accession>A0A2N5VKR8</accession>
<sequence>MHHPTRVENRSSTTATRVYPRIVPSSIVTDHKLLQELDAVPLLLQLEAEPLTISGSLHLQISPLPSQPESTTTSVALGRPVMLLDEQEELFSFYGHAELVKKRVEKSLATSRPGLAELTLQVEGIRDGSKNCFCLTGQSRFFIPLLSFDLLPPQITK</sequence>
<proteinExistence type="predicted"/>
<dbReference type="Proteomes" id="UP000235392">
    <property type="component" value="Unassembled WGS sequence"/>
</dbReference>
<reference evidence="1 2" key="1">
    <citation type="submission" date="2017-11" db="EMBL/GenBank/DDBJ databases">
        <title>De novo assembly and phasing of dikaryotic genomes from two isolates of Puccinia coronata f. sp. avenae, the causal agent of oat crown rust.</title>
        <authorList>
            <person name="Miller M.E."/>
            <person name="Zhang Y."/>
            <person name="Omidvar V."/>
            <person name="Sperschneider J."/>
            <person name="Schwessinger B."/>
            <person name="Raley C."/>
            <person name="Palmer J.M."/>
            <person name="Garnica D."/>
            <person name="Upadhyaya N."/>
            <person name="Rathjen J."/>
            <person name="Taylor J.M."/>
            <person name="Park R.F."/>
            <person name="Dodds P.N."/>
            <person name="Hirsch C.D."/>
            <person name="Kianian S.F."/>
            <person name="Figueroa M."/>
        </authorList>
    </citation>
    <scope>NUCLEOTIDE SEQUENCE [LARGE SCALE GENOMIC DNA]</scope>
    <source>
        <strain evidence="1">12SD80</strain>
    </source>
</reference>
<name>A0A2N5VKR8_9BASI</name>
<protein>
    <submittedName>
        <fullName evidence="1">Uncharacterized protein</fullName>
    </submittedName>
</protein>